<sequence>MNQPLVSVVIATYNMGRYLPEAINSVLDQTWQNLEVVVVDDGSKDDTAERMVAFESEPRVRYLPTENRGQPKAKNRGLKEAHGQFIAFCDADDLWKPEKLAVQMPLFEDPKVGVVYSEVSYIDKDGIEVDKSIPYQRHSGWVTDHLVIKNFVPFGTAVIRRACLEQDGMFDEELPMGIDWDLWLRYSVRWQFRYSPEITYIYRIWEGQMSKNYRGRYENAFRILEKFLTNHPNAISSKLQSRAWADMYIGRGMSVAHAEKKFLEPLRDVLWSLRYDAMSWPAWKALAKLLLRKT</sequence>
<keyword evidence="2" id="KW-0808">Transferase</keyword>
<dbReference type="InterPro" id="IPR001173">
    <property type="entry name" value="Glyco_trans_2-like"/>
</dbReference>
<protein>
    <submittedName>
        <fullName evidence="2">Glycosyltransferase</fullName>
    </submittedName>
</protein>
<feature type="domain" description="Glycosyltransferase 2-like" evidence="1">
    <location>
        <begin position="7"/>
        <end position="144"/>
    </location>
</feature>
<evidence type="ECO:0000313" key="2">
    <source>
        <dbReference type="EMBL" id="QCF26296.1"/>
    </source>
</evidence>
<evidence type="ECO:0000313" key="3">
    <source>
        <dbReference type="Proteomes" id="UP000298049"/>
    </source>
</evidence>
<dbReference type="InterPro" id="IPR029044">
    <property type="entry name" value="Nucleotide-diphossugar_trans"/>
</dbReference>
<dbReference type="RefSeq" id="WP_136549017.1">
    <property type="nucleotide sequence ID" value="NZ_CP031093.1"/>
</dbReference>
<evidence type="ECO:0000259" key="1">
    <source>
        <dbReference type="Pfam" id="PF00535"/>
    </source>
</evidence>
<dbReference type="EMBL" id="CP031093">
    <property type="protein sequence ID" value="QCF26296.1"/>
    <property type="molecule type" value="Genomic_DNA"/>
</dbReference>
<organism evidence="2 3">
    <name type="scientific">Hydrocarboniclastica marina</name>
    <dbReference type="NCBI Taxonomy" id="2259620"/>
    <lineage>
        <taxon>Bacteria</taxon>
        <taxon>Pseudomonadati</taxon>
        <taxon>Pseudomonadota</taxon>
        <taxon>Gammaproteobacteria</taxon>
        <taxon>Alteromonadales</taxon>
        <taxon>Alteromonadaceae</taxon>
        <taxon>Hydrocarboniclastica</taxon>
    </lineage>
</organism>
<accession>A0A4P7XH18</accession>
<keyword evidence="3" id="KW-1185">Reference proteome</keyword>
<dbReference type="PANTHER" id="PTHR22916">
    <property type="entry name" value="GLYCOSYLTRANSFERASE"/>
    <property type="match status" value="1"/>
</dbReference>
<dbReference type="GO" id="GO:0016758">
    <property type="term" value="F:hexosyltransferase activity"/>
    <property type="evidence" value="ECO:0007669"/>
    <property type="project" value="UniProtKB-ARBA"/>
</dbReference>
<gene>
    <name evidence="2" type="ORF">soil367_10310</name>
</gene>
<dbReference type="OrthoDB" id="9802649at2"/>
<proteinExistence type="predicted"/>
<dbReference type="KEGG" id="hmi:soil367_10310"/>
<reference evidence="2 3" key="1">
    <citation type="submission" date="2018-07" db="EMBL/GenBank/DDBJ databases">
        <title>Marsedoiliclastica nanhaica gen. nov. sp. nov., a novel marine hydrocarbonoclastic bacterium isolated from an in-situ enriched hydrocarbon-degrading consortium in deep-sea sediment.</title>
        <authorList>
            <person name="Dong C."/>
            <person name="Ma T."/>
            <person name="Liu R."/>
            <person name="Shao Z."/>
        </authorList>
    </citation>
    <scope>NUCLEOTIDE SEQUENCE [LARGE SCALE GENOMIC DNA]</scope>
    <source>
        <strain evidence="3">soil36-7</strain>
    </source>
</reference>
<dbReference type="PANTHER" id="PTHR22916:SF3">
    <property type="entry name" value="UDP-GLCNAC:BETAGAL BETA-1,3-N-ACETYLGLUCOSAMINYLTRANSFERASE-LIKE PROTEIN 1"/>
    <property type="match status" value="1"/>
</dbReference>
<dbReference type="Gene3D" id="3.90.550.10">
    <property type="entry name" value="Spore Coat Polysaccharide Biosynthesis Protein SpsA, Chain A"/>
    <property type="match status" value="1"/>
</dbReference>
<dbReference type="SUPFAM" id="SSF53448">
    <property type="entry name" value="Nucleotide-diphospho-sugar transferases"/>
    <property type="match status" value="1"/>
</dbReference>
<dbReference type="AlphaFoldDB" id="A0A4P7XH18"/>
<dbReference type="Pfam" id="PF00535">
    <property type="entry name" value="Glycos_transf_2"/>
    <property type="match status" value="1"/>
</dbReference>
<dbReference type="Proteomes" id="UP000298049">
    <property type="component" value="Chromosome"/>
</dbReference>
<name>A0A4P7XH18_9ALTE</name>